<gene>
    <name evidence="2" type="ORF">ASZ90_008237</name>
</gene>
<keyword evidence="1" id="KW-0472">Membrane</keyword>
<keyword evidence="1" id="KW-1133">Transmembrane helix</keyword>
<feature type="transmembrane region" description="Helical" evidence="1">
    <location>
        <begin position="21"/>
        <end position="39"/>
    </location>
</feature>
<sequence length="60" mass="7140">MHVKKILATKYSVQRRGLFREMFRIAVDLSNLFLLWPVYLNKGMTLSVRFSFHLPLETLL</sequence>
<evidence type="ECO:0000256" key="1">
    <source>
        <dbReference type="SAM" id="Phobius"/>
    </source>
</evidence>
<keyword evidence="1" id="KW-0812">Transmembrane</keyword>
<dbReference type="EMBL" id="LNQE01000997">
    <property type="protein sequence ID" value="KUG21992.1"/>
    <property type="molecule type" value="Genomic_DNA"/>
</dbReference>
<dbReference type="AlphaFoldDB" id="A0A0W8FM46"/>
<reference evidence="2" key="1">
    <citation type="journal article" date="2015" name="Proc. Natl. Acad. Sci. U.S.A.">
        <title>Networks of energetic and metabolic interactions define dynamics in microbial communities.</title>
        <authorList>
            <person name="Embree M."/>
            <person name="Liu J.K."/>
            <person name="Al-Bassam M.M."/>
            <person name="Zengler K."/>
        </authorList>
    </citation>
    <scope>NUCLEOTIDE SEQUENCE</scope>
</reference>
<comment type="caution">
    <text evidence="2">The sequence shown here is derived from an EMBL/GenBank/DDBJ whole genome shotgun (WGS) entry which is preliminary data.</text>
</comment>
<name>A0A0W8FM46_9ZZZZ</name>
<evidence type="ECO:0000313" key="2">
    <source>
        <dbReference type="EMBL" id="KUG21992.1"/>
    </source>
</evidence>
<proteinExistence type="predicted"/>
<protein>
    <submittedName>
        <fullName evidence="2">Uncharacterized protein</fullName>
    </submittedName>
</protein>
<organism evidence="2">
    <name type="scientific">hydrocarbon metagenome</name>
    <dbReference type="NCBI Taxonomy" id="938273"/>
    <lineage>
        <taxon>unclassified sequences</taxon>
        <taxon>metagenomes</taxon>
        <taxon>ecological metagenomes</taxon>
    </lineage>
</organism>
<accession>A0A0W8FM46</accession>